<evidence type="ECO:0000313" key="3">
    <source>
        <dbReference type="Proteomes" id="UP001497623"/>
    </source>
</evidence>
<keyword evidence="1" id="KW-0732">Signal</keyword>
<comment type="caution">
    <text evidence="2">The sequence shown here is derived from an EMBL/GenBank/DDBJ whole genome shotgun (WGS) entry which is preliminary data.</text>
</comment>
<proteinExistence type="predicted"/>
<sequence>MDRATVLLVFLSLHSSCLGDKLVGLYGLPDECVANRVVDYEFTKIPITTTVKLSPITYTYLIPPVTEHITMSAMTTVLTLTETSTVTPSTIKSTLPDQPCIPTRPVVYEATTIRINTTMHHSPIVETRMVKIIEFEPPETVTETVTLTTTLGKETKMHVVLKSITTTEIIPAETIMKTLQVTTCEFLPAVIVTIRLGKTKRVKPSDVTEQHAPVTMMAPPVISISAIDITQTRILPAVTKMVMYTTTKYMTEPCGYDYKNTGPEKI</sequence>
<dbReference type="Proteomes" id="UP001497623">
    <property type="component" value="Unassembled WGS sequence"/>
</dbReference>
<keyword evidence="3" id="KW-1185">Reference proteome</keyword>
<protein>
    <submittedName>
        <fullName evidence="2">Uncharacterized protein</fullName>
    </submittedName>
</protein>
<feature type="signal peptide" evidence="1">
    <location>
        <begin position="1"/>
        <end position="19"/>
    </location>
</feature>
<dbReference type="EMBL" id="CAXKWB010027633">
    <property type="protein sequence ID" value="CAL4132070.1"/>
    <property type="molecule type" value="Genomic_DNA"/>
</dbReference>
<feature type="chain" id="PRO_5043517121" evidence="1">
    <location>
        <begin position="20"/>
        <end position="266"/>
    </location>
</feature>
<accession>A0AAV2RNY6</accession>
<gene>
    <name evidence="2" type="ORF">MNOR_LOCUS26952</name>
</gene>
<organism evidence="2 3">
    <name type="scientific">Meganyctiphanes norvegica</name>
    <name type="common">Northern krill</name>
    <name type="synonym">Thysanopoda norvegica</name>
    <dbReference type="NCBI Taxonomy" id="48144"/>
    <lineage>
        <taxon>Eukaryota</taxon>
        <taxon>Metazoa</taxon>
        <taxon>Ecdysozoa</taxon>
        <taxon>Arthropoda</taxon>
        <taxon>Crustacea</taxon>
        <taxon>Multicrustacea</taxon>
        <taxon>Malacostraca</taxon>
        <taxon>Eumalacostraca</taxon>
        <taxon>Eucarida</taxon>
        <taxon>Euphausiacea</taxon>
        <taxon>Euphausiidae</taxon>
        <taxon>Meganyctiphanes</taxon>
    </lineage>
</organism>
<dbReference type="AlphaFoldDB" id="A0AAV2RNY6"/>
<reference evidence="2 3" key="1">
    <citation type="submission" date="2024-05" db="EMBL/GenBank/DDBJ databases">
        <authorList>
            <person name="Wallberg A."/>
        </authorList>
    </citation>
    <scope>NUCLEOTIDE SEQUENCE [LARGE SCALE GENOMIC DNA]</scope>
</reference>
<evidence type="ECO:0000313" key="2">
    <source>
        <dbReference type="EMBL" id="CAL4132070.1"/>
    </source>
</evidence>
<evidence type="ECO:0000256" key="1">
    <source>
        <dbReference type="SAM" id="SignalP"/>
    </source>
</evidence>
<name>A0AAV2RNY6_MEGNR</name>